<protein>
    <submittedName>
        <fullName evidence="1">Uncharacterized protein</fullName>
    </submittedName>
</protein>
<organism evidence="1 2">
    <name type="scientific">Methylobacterium platani</name>
    <dbReference type="NCBI Taxonomy" id="427683"/>
    <lineage>
        <taxon>Bacteria</taxon>
        <taxon>Pseudomonadati</taxon>
        <taxon>Pseudomonadota</taxon>
        <taxon>Alphaproteobacteria</taxon>
        <taxon>Hyphomicrobiales</taxon>
        <taxon>Methylobacteriaceae</taxon>
        <taxon>Methylobacterium</taxon>
    </lineage>
</organism>
<dbReference type="RefSeq" id="WP_048437632.1">
    <property type="nucleotide sequence ID" value="NZ_LWHQ01000016.1"/>
</dbReference>
<dbReference type="AlphaFoldDB" id="A0A179SGH4"/>
<reference evidence="1 2" key="1">
    <citation type="submission" date="2016-04" db="EMBL/GenBank/DDBJ databases">
        <authorList>
            <person name="Evans L.H."/>
            <person name="Alamgir A."/>
            <person name="Owens N."/>
            <person name="Weber N.D."/>
            <person name="Virtaneva K."/>
            <person name="Barbian K."/>
            <person name="Babar A."/>
            <person name="Rosenke K."/>
        </authorList>
    </citation>
    <scope>NUCLEOTIDE SEQUENCE [LARGE SCALE GENOMIC DNA]</scope>
    <source>
        <strain evidence="1 2">PMB02</strain>
    </source>
</reference>
<sequence>MATGLAGASSRGSLDVDWGSLLCISGSLFRIVSGTALNQRLSDAHIVKSVNVLLTVSRLRLAA</sequence>
<dbReference type="EMBL" id="LWHQ01000016">
    <property type="protein sequence ID" value="OAS25566.1"/>
    <property type="molecule type" value="Genomic_DNA"/>
</dbReference>
<comment type="caution">
    <text evidence="1">The sequence shown here is derived from an EMBL/GenBank/DDBJ whole genome shotgun (WGS) entry which is preliminary data.</text>
</comment>
<proteinExistence type="predicted"/>
<name>A0A179SGH4_9HYPH</name>
<evidence type="ECO:0000313" key="2">
    <source>
        <dbReference type="Proteomes" id="UP000078316"/>
    </source>
</evidence>
<evidence type="ECO:0000313" key="1">
    <source>
        <dbReference type="EMBL" id="OAS25566.1"/>
    </source>
</evidence>
<gene>
    <name evidence="1" type="ORF">A5481_09460</name>
</gene>
<accession>A0A179SGH4</accession>
<dbReference type="Proteomes" id="UP000078316">
    <property type="component" value="Unassembled WGS sequence"/>
</dbReference>